<evidence type="ECO:0000313" key="2">
    <source>
        <dbReference type="Proteomes" id="UP000287166"/>
    </source>
</evidence>
<dbReference type="Proteomes" id="UP000287166">
    <property type="component" value="Unassembled WGS sequence"/>
</dbReference>
<proteinExistence type="predicted"/>
<dbReference type="InParanoid" id="A0A401GQ16"/>
<dbReference type="RefSeq" id="XP_027615226.1">
    <property type="nucleotide sequence ID" value="XM_027759425.1"/>
</dbReference>
<keyword evidence="2" id="KW-1185">Reference proteome</keyword>
<organism evidence="1 2">
    <name type="scientific">Sparassis crispa</name>
    <dbReference type="NCBI Taxonomy" id="139825"/>
    <lineage>
        <taxon>Eukaryota</taxon>
        <taxon>Fungi</taxon>
        <taxon>Dikarya</taxon>
        <taxon>Basidiomycota</taxon>
        <taxon>Agaricomycotina</taxon>
        <taxon>Agaricomycetes</taxon>
        <taxon>Polyporales</taxon>
        <taxon>Sparassidaceae</taxon>
        <taxon>Sparassis</taxon>
    </lineage>
</organism>
<sequence length="162" mass="18192">MLHRSLDLYPLLIVDNKPATVWLIGEVDSSWFKLRGEPLAVVSIKIGSNTSDVLKASRFQSTGSGEYASVEAFQDIFDADTKFGPRNTMRQMHVTDIHKNDLVLVECNVTAFMMAMVCNTVITVKGFVVQDWVKLEEMACQYLCFNKLMCDHLPGDTCSYAL</sequence>
<name>A0A401GQ16_9APHY</name>
<protein>
    <submittedName>
        <fullName evidence="1">Uncharacterized protein</fullName>
    </submittedName>
</protein>
<accession>A0A401GQ16</accession>
<evidence type="ECO:0000313" key="1">
    <source>
        <dbReference type="EMBL" id="GBE84313.1"/>
    </source>
</evidence>
<dbReference type="GeneID" id="38781230"/>
<comment type="caution">
    <text evidence="1">The sequence shown here is derived from an EMBL/GenBank/DDBJ whole genome shotgun (WGS) entry which is preliminary data.</text>
</comment>
<reference evidence="1 2" key="1">
    <citation type="journal article" date="2018" name="Sci. Rep.">
        <title>Genome sequence of the cauliflower mushroom Sparassis crispa (Hanabiratake) and its association with beneficial usage.</title>
        <authorList>
            <person name="Kiyama R."/>
            <person name="Furutani Y."/>
            <person name="Kawaguchi K."/>
            <person name="Nakanishi T."/>
        </authorList>
    </citation>
    <scope>NUCLEOTIDE SEQUENCE [LARGE SCALE GENOMIC DNA]</scope>
</reference>
<dbReference type="OrthoDB" id="3270460at2759"/>
<dbReference type="EMBL" id="BFAD01000006">
    <property type="protein sequence ID" value="GBE84313.1"/>
    <property type="molecule type" value="Genomic_DNA"/>
</dbReference>
<dbReference type="AlphaFoldDB" id="A0A401GQ16"/>
<gene>
    <name evidence="1" type="ORF">SCP_0602910</name>
</gene>